<sequence length="98" mass="11718">MLNLLGEMECHEHAWPFLVPVNTKQFPQYRKVIKSPMDLSTIKRKLQDSSYKCKEEFAQDVRLIFSNCEEFNEDYSPVGRAGHTMRQFFELKWNQTEQ</sequence>
<dbReference type="AlphaFoldDB" id="A0A5E4Q9T4"/>
<evidence type="ECO:0000256" key="2">
    <source>
        <dbReference type="ARBA" id="ARBA00023117"/>
    </source>
</evidence>
<dbReference type="EMBL" id="FZQP02002203">
    <property type="protein sequence ID" value="VVC94998.1"/>
    <property type="molecule type" value="Genomic_DNA"/>
</dbReference>
<keyword evidence="3" id="KW-0539">Nucleus</keyword>
<evidence type="ECO:0000256" key="1">
    <source>
        <dbReference type="ARBA" id="ARBA00004123"/>
    </source>
</evidence>
<name>A0A5E4Q9T4_9NEOP</name>
<organism evidence="6 7">
    <name type="scientific">Leptidea sinapis</name>
    <dbReference type="NCBI Taxonomy" id="189913"/>
    <lineage>
        <taxon>Eukaryota</taxon>
        <taxon>Metazoa</taxon>
        <taxon>Ecdysozoa</taxon>
        <taxon>Arthropoda</taxon>
        <taxon>Hexapoda</taxon>
        <taxon>Insecta</taxon>
        <taxon>Pterygota</taxon>
        <taxon>Neoptera</taxon>
        <taxon>Endopterygota</taxon>
        <taxon>Lepidoptera</taxon>
        <taxon>Glossata</taxon>
        <taxon>Ditrysia</taxon>
        <taxon>Papilionoidea</taxon>
        <taxon>Pieridae</taxon>
        <taxon>Dismorphiinae</taxon>
        <taxon>Leptidea</taxon>
    </lineage>
</organism>
<dbReference type="Gene3D" id="1.20.920.10">
    <property type="entry name" value="Bromodomain-like"/>
    <property type="match status" value="1"/>
</dbReference>
<keyword evidence="2 4" id="KW-0103">Bromodomain</keyword>
<dbReference type="SMART" id="SM00297">
    <property type="entry name" value="BROMO"/>
    <property type="match status" value="1"/>
</dbReference>
<keyword evidence="7" id="KW-1185">Reference proteome</keyword>
<dbReference type="PROSITE" id="PS50014">
    <property type="entry name" value="BROMODOMAIN_2"/>
    <property type="match status" value="1"/>
</dbReference>
<dbReference type="PROSITE" id="PS00633">
    <property type="entry name" value="BROMODOMAIN_1"/>
    <property type="match status" value="1"/>
</dbReference>
<dbReference type="GO" id="GO:0000785">
    <property type="term" value="C:chromatin"/>
    <property type="evidence" value="ECO:0007669"/>
    <property type="project" value="TreeGrafter"/>
</dbReference>
<comment type="subcellular location">
    <subcellularLocation>
        <location evidence="1">Nucleus</location>
    </subcellularLocation>
</comment>
<dbReference type="InterPro" id="IPR018359">
    <property type="entry name" value="Bromodomain_CS"/>
</dbReference>
<gene>
    <name evidence="6" type="ORF">LSINAPIS_LOCUS6816</name>
</gene>
<dbReference type="PANTHER" id="PTHR45915:SF2">
    <property type="entry name" value="TOUTATIS, ISOFORM E"/>
    <property type="match status" value="1"/>
</dbReference>
<evidence type="ECO:0000256" key="4">
    <source>
        <dbReference type="PROSITE-ProRule" id="PRU00035"/>
    </source>
</evidence>
<dbReference type="InterPro" id="IPR001487">
    <property type="entry name" value="Bromodomain"/>
</dbReference>
<reference evidence="6 7" key="1">
    <citation type="submission" date="2017-07" db="EMBL/GenBank/DDBJ databases">
        <authorList>
            <person name="Talla V."/>
            <person name="Backstrom N."/>
        </authorList>
    </citation>
    <scope>NUCLEOTIDE SEQUENCE [LARGE SCALE GENOMIC DNA]</scope>
</reference>
<evidence type="ECO:0000256" key="3">
    <source>
        <dbReference type="ARBA" id="ARBA00023242"/>
    </source>
</evidence>
<dbReference type="InterPro" id="IPR036427">
    <property type="entry name" value="Bromodomain-like_sf"/>
</dbReference>
<evidence type="ECO:0000313" key="6">
    <source>
        <dbReference type="EMBL" id="VVC94998.1"/>
    </source>
</evidence>
<evidence type="ECO:0000313" key="7">
    <source>
        <dbReference type="Proteomes" id="UP000324832"/>
    </source>
</evidence>
<protein>
    <recommendedName>
        <fullName evidence="5">Bromo domain-containing protein</fullName>
    </recommendedName>
</protein>
<dbReference type="SUPFAM" id="SSF47370">
    <property type="entry name" value="Bromodomain"/>
    <property type="match status" value="1"/>
</dbReference>
<evidence type="ECO:0000259" key="5">
    <source>
        <dbReference type="PROSITE" id="PS50014"/>
    </source>
</evidence>
<accession>A0A5E4Q9T4</accession>
<dbReference type="GO" id="GO:0005634">
    <property type="term" value="C:nucleus"/>
    <property type="evidence" value="ECO:0007669"/>
    <property type="project" value="UniProtKB-SubCell"/>
</dbReference>
<dbReference type="PRINTS" id="PR00503">
    <property type="entry name" value="BROMODOMAIN"/>
</dbReference>
<feature type="domain" description="Bromo" evidence="5">
    <location>
        <begin position="9"/>
        <end position="79"/>
    </location>
</feature>
<dbReference type="Proteomes" id="UP000324832">
    <property type="component" value="Unassembled WGS sequence"/>
</dbReference>
<proteinExistence type="predicted"/>
<dbReference type="PANTHER" id="PTHR45915">
    <property type="entry name" value="TRANSCRIPTION INTERMEDIARY FACTOR"/>
    <property type="match status" value="1"/>
</dbReference>
<dbReference type="Pfam" id="PF00439">
    <property type="entry name" value="Bromodomain"/>
    <property type="match status" value="1"/>
</dbReference>